<sequence length="183" mass="20304">MAQESMFSSASGFSISGSTFNTINYGEGHVTNNANFNTDFQVFETSNPLDAERGEANVHRVAYYYGNVYKVVNKGNHNRVYNDDQIDYNYDTREAGPSRARLDTRPLPDPDSEEDDSEDDIDDPSQSLLPQRHTPPGTAINDCYHPLQPSPELHDSEVDPLSLPTSTSLSITPSTSTLQLRSL</sequence>
<name>A0AAW0CFU8_9AGAR</name>
<dbReference type="EMBL" id="JAYKXP010000047">
    <property type="protein sequence ID" value="KAK7037406.1"/>
    <property type="molecule type" value="Genomic_DNA"/>
</dbReference>
<feature type="compositionally biased region" description="Acidic residues" evidence="1">
    <location>
        <begin position="110"/>
        <end position="123"/>
    </location>
</feature>
<keyword evidence="3" id="KW-1185">Reference proteome</keyword>
<proteinExistence type="predicted"/>
<evidence type="ECO:0000256" key="1">
    <source>
        <dbReference type="SAM" id="MobiDB-lite"/>
    </source>
</evidence>
<feature type="region of interest" description="Disordered" evidence="1">
    <location>
        <begin position="80"/>
        <end position="183"/>
    </location>
</feature>
<protein>
    <submittedName>
        <fullName evidence="2">Uncharacterized protein</fullName>
    </submittedName>
</protein>
<accession>A0AAW0CFU8</accession>
<dbReference type="AlphaFoldDB" id="A0AAW0CFU8"/>
<organism evidence="2 3">
    <name type="scientific">Paramarasmius palmivorus</name>
    <dbReference type="NCBI Taxonomy" id="297713"/>
    <lineage>
        <taxon>Eukaryota</taxon>
        <taxon>Fungi</taxon>
        <taxon>Dikarya</taxon>
        <taxon>Basidiomycota</taxon>
        <taxon>Agaricomycotina</taxon>
        <taxon>Agaricomycetes</taxon>
        <taxon>Agaricomycetidae</taxon>
        <taxon>Agaricales</taxon>
        <taxon>Marasmiineae</taxon>
        <taxon>Marasmiaceae</taxon>
        <taxon>Paramarasmius</taxon>
    </lineage>
</organism>
<reference evidence="2 3" key="1">
    <citation type="submission" date="2024-01" db="EMBL/GenBank/DDBJ databases">
        <title>A draft genome for a cacao thread blight-causing isolate of Paramarasmius palmivorus.</title>
        <authorList>
            <person name="Baruah I.K."/>
            <person name="Bukari Y."/>
            <person name="Amoako-Attah I."/>
            <person name="Meinhardt L.W."/>
            <person name="Bailey B.A."/>
            <person name="Cohen S.P."/>
        </authorList>
    </citation>
    <scope>NUCLEOTIDE SEQUENCE [LARGE SCALE GENOMIC DNA]</scope>
    <source>
        <strain evidence="2 3">GH-12</strain>
    </source>
</reference>
<gene>
    <name evidence="2" type="ORF">VNI00_011156</name>
</gene>
<feature type="compositionally biased region" description="Low complexity" evidence="1">
    <location>
        <begin position="160"/>
        <end position="183"/>
    </location>
</feature>
<evidence type="ECO:0000313" key="3">
    <source>
        <dbReference type="Proteomes" id="UP001383192"/>
    </source>
</evidence>
<evidence type="ECO:0000313" key="2">
    <source>
        <dbReference type="EMBL" id="KAK7037406.1"/>
    </source>
</evidence>
<feature type="compositionally biased region" description="Basic and acidic residues" evidence="1">
    <location>
        <begin position="90"/>
        <end position="108"/>
    </location>
</feature>
<comment type="caution">
    <text evidence="2">The sequence shown here is derived from an EMBL/GenBank/DDBJ whole genome shotgun (WGS) entry which is preliminary data.</text>
</comment>
<dbReference type="Proteomes" id="UP001383192">
    <property type="component" value="Unassembled WGS sequence"/>
</dbReference>